<dbReference type="GO" id="GO:0048029">
    <property type="term" value="F:monosaccharide binding"/>
    <property type="evidence" value="ECO:0007669"/>
    <property type="project" value="TreeGrafter"/>
</dbReference>
<dbReference type="Gene3D" id="3.40.50.10490">
    <property type="entry name" value="Glucose-6-phosphate isomerase like protein, domain 1"/>
    <property type="match status" value="3"/>
</dbReference>
<reference evidence="6 7" key="1">
    <citation type="journal article" date="2016" name="Nat. Commun.">
        <title>Thousands of microbial genomes shed light on interconnected biogeochemical processes in an aquifer system.</title>
        <authorList>
            <person name="Anantharaman K."/>
            <person name="Brown C.T."/>
            <person name="Hug L.A."/>
            <person name="Sharon I."/>
            <person name="Castelle C.J."/>
            <person name="Probst A.J."/>
            <person name="Thomas B.C."/>
            <person name="Singh A."/>
            <person name="Wilkins M.J."/>
            <person name="Karaoz U."/>
            <person name="Brodie E.L."/>
            <person name="Williams K.H."/>
            <person name="Hubbard S.S."/>
            <person name="Banfield J.F."/>
        </authorList>
    </citation>
    <scope>NUCLEOTIDE SEQUENCE [LARGE SCALE GENOMIC DNA]</scope>
</reference>
<dbReference type="EC" id="5.3.1.9" evidence="1 5"/>
<evidence type="ECO:0000313" key="6">
    <source>
        <dbReference type="EMBL" id="OGC49376.1"/>
    </source>
</evidence>
<evidence type="ECO:0000256" key="3">
    <source>
        <dbReference type="ARBA" id="ARBA00023152"/>
    </source>
</evidence>
<dbReference type="PANTHER" id="PTHR11469">
    <property type="entry name" value="GLUCOSE-6-PHOSPHATE ISOMERASE"/>
    <property type="match status" value="1"/>
</dbReference>
<dbReference type="PRINTS" id="PR00662">
    <property type="entry name" value="G6PISOMERASE"/>
</dbReference>
<dbReference type="SUPFAM" id="SSF53697">
    <property type="entry name" value="SIS domain"/>
    <property type="match status" value="1"/>
</dbReference>
<dbReference type="PROSITE" id="PS51463">
    <property type="entry name" value="P_GLUCOSE_ISOMERASE_3"/>
    <property type="match status" value="1"/>
</dbReference>
<evidence type="ECO:0000313" key="7">
    <source>
        <dbReference type="Proteomes" id="UP000177371"/>
    </source>
</evidence>
<organism evidence="6 7">
    <name type="scientific">candidate division WWE3 bacterium RBG_16_37_10</name>
    <dbReference type="NCBI Taxonomy" id="1802610"/>
    <lineage>
        <taxon>Bacteria</taxon>
        <taxon>Katanobacteria</taxon>
    </lineage>
</organism>
<dbReference type="EMBL" id="MEUT01000051">
    <property type="protein sequence ID" value="OGC49376.1"/>
    <property type="molecule type" value="Genomic_DNA"/>
</dbReference>
<sequence length="412" mass="47125">MDFNFLSTCQLESREVYKTAESLKHYIRDLMETAEKNSYETPESFINLPFDEQMLKSVLELKERYVSSKLKYILVIGIGGDSLGTKGIYDALLGNFDIFENDRYPKLIFMDTINSRFREKLLQLLNQIKDPEELLINAISKSGSTMETRDNLDFILENLSYAKDRLICITTASKNNEMWNYFFDKSNVCLKIENKVGGRYSLLSPVGLLPLACTGINIIDLLEGAMEMRKVCIDSNVENNFAVLSSASVYLNYKKGKDIYNLFFFHPELESTGKYCNQLIAESLGKEKDLNGKTVNVGITPITSVGTTDLHSMEQLYLGGPKDKFTSFVFTRELENEKKVFALLKGVEKTYDKHKMPYSEVVLNKIDARSLGEFIMFKQIETIFLGKLLNINAFDQPAVEEYKKETQKLLNQ</sequence>
<dbReference type="InterPro" id="IPR001672">
    <property type="entry name" value="G6P_Isomerase"/>
</dbReference>
<keyword evidence="3 5" id="KW-0324">Glycolysis</keyword>
<proteinExistence type="inferred from homology"/>
<dbReference type="PANTHER" id="PTHR11469:SF1">
    <property type="entry name" value="GLUCOSE-6-PHOSPHATE ISOMERASE"/>
    <property type="match status" value="1"/>
</dbReference>
<evidence type="ECO:0000256" key="4">
    <source>
        <dbReference type="ARBA" id="ARBA00023235"/>
    </source>
</evidence>
<dbReference type="UniPathway" id="UPA00109">
    <property type="reaction ID" value="UER00181"/>
</dbReference>
<protein>
    <recommendedName>
        <fullName evidence="1 5">Glucose-6-phosphate isomerase</fullName>
        <ecNumber evidence="1 5">5.3.1.9</ecNumber>
    </recommendedName>
</protein>
<comment type="caution">
    <text evidence="6">The sequence shown here is derived from an EMBL/GenBank/DDBJ whole genome shotgun (WGS) entry which is preliminary data.</text>
</comment>
<evidence type="ECO:0000256" key="1">
    <source>
        <dbReference type="ARBA" id="ARBA00011952"/>
    </source>
</evidence>
<keyword evidence="2 5" id="KW-0312">Gluconeogenesis</keyword>
<dbReference type="GO" id="GO:0006096">
    <property type="term" value="P:glycolytic process"/>
    <property type="evidence" value="ECO:0007669"/>
    <property type="project" value="UniProtKB-UniPathway"/>
</dbReference>
<accession>A0A1F4UWV3</accession>
<evidence type="ECO:0000256" key="2">
    <source>
        <dbReference type="ARBA" id="ARBA00022432"/>
    </source>
</evidence>
<name>A0A1F4UWV3_UNCKA</name>
<comment type="similarity">
    <text evidence="5">Belongs to the GPI family.</text>
</comment>
<dbReference type="Pfam" id="PF00342">
    <property type="entry name" value="PGI"/>
    <property type="match status" value="1"/>
</dbReference>
<dbReference type="GO" id="GO:0051156">
    <property type="term" value="P:glucose 6-phosphate metabolic process"/>
    <property type="evidence" value="ECO:0007669"/>
    <property type="project" value="TreeGrafter"/>
</dbReference>
<comment type="pathway">
    <text evidence="5">Carbohydrate degradation; glycolysis; D-glyceraldehyde 3-phosphate and glycerone phosphate from D-glucose: step 2/4.</text>
</comment>
<dbReference type="InterPro" id="IPR018189">
    <property type="entry name" value="Phosphoglucose_isomerase_CS"/>
</dbReference>
<keyword evidence="4 5" id="KW-0413">Isomerase</keyword>
<dbReference type="PROSITE" id="PS00174">
    <property type="entry name" value="P_GLUCOSE_ISOMERASE_2"/>
    <property type="match status" value="1"/>
</dbReference>
<dbReference type="InterPro" id="IPR035482">
    <property type="entry name" value="SIS_PGI_2"/>
</dbReference>
<dbReference type="Proteomes" id="UP000177371">
    <property type="component" value="Unassembled WGS sequence"/>
</dbReference>
<dbReference type="GO" id="GO:0005829">
    <property type="term" value="C:cytosol"/>
    <property type="evidence" value="ECO:0007669"/>
    <property type="project" value="TreeGrafter"/>
</dbReference>
<dbReference type="CDD" id="cd05016">
    <property type="entry name" value="SIS_PGI_2"/>
    <property type="match status" value="1"/>
</dbReference>
<dbReference type="GO" id="GO:0006094">
    <property type="term" value="P:gluconeogenesis"/>
    <property type="evidence" value="ECO:0007669"/>
    <property type="project" value="UniProtKB-KW"/>
</dbReference>
<gene>
    <name evidence="6" type="ORF">A2W32_04240</name>
</gene>
<dbReference type="InterPro" id="IPR046348">
    <property type="entry name" value="SIS_dom_sf"/>
</dbReference>
<dbReference type="PROSITE" id="PS00765">
    <property type="entry name" value="P_GLUCOSE_ISOMERASE_1"/>
    <property type="match status" value="1"/>
</dbReference>
<evidence type="ECO:0000256" key="5">
    <source>
        <dbReference type="RuleBase" id="RU000612"/>
    </source>
</evidence>
<dbReference type="GO" id="GO:0097367">
    <property type="term" value="F:carbohydrate derivative binding"/>
    <property type="evidence" value="ECO:0007669"/>
    <property type="project" value="InterPro"/>
</dbReference>
<dbReference type="AlphaFoldDB" id="A0A1F4UWV3"/>
<comment type="catalytic activity">
    <reaction evidence="5">
        <text>alpha-D-glucose 6-phosphate = beta-D-fructose 6-phosphate</text>
        <dbReference type="Rhea" id="RHEA:11816"/>
        <dbReference type="ChEBI" id="CHEBI:57634"/>
        <dbReference type="ChEBI" id="CHEBI:58225"/>
        <dbReference type="EC" id="5.3.1.9"/>
    </reaction>
</comment>
<dbReference type="GO" id="GO:0004347">
    <property type="term" value="F:glucose-6-phosphate isomerase activity"/>
    <property type="evidence" value="ECO:0007669"/>
    <property type="project" value="UniProtKB-EC"/>
</dbReference>
<dbReference type="STRING" id="1802610.A2W32_04240"/>